<feature type="region of interest" description="Disordered" evidence="1">
    <location>
        <begin position="134"/>
        <end position="157"/>
    </location>
</feature>
<dbReference type="AlphaFoldDB" id="A0A553N6M1"/>
<accession>A0A553N6M1</accession>
<sequence length="736" mass="82453">MSVVKTTKDPPENETDPLSTHQDVVPLSRTKIIVHKTSPLTTTTNNNNNNNIRPSASVKAIKWNISDPETVHEDQESPEDETRLSKLFHLQLYGTAANPDGEVRIPKGSRKKSTLQKQISKSLSWKDVTTSAILGSGSKEGEKSNDTLGSERERDVGDSFQQVSHVTTMNSNHNSHNINSSSNNLNNLNNSFRSSTNRKIEPVLNTRMKNLSSNFSFRHQDRDRDRIIEQKSYSCNARRIWSSSIYGALITLALIFVLFLIFNRPKSYQAYYEHVFLNDPEPGSNPKVALCLPIPFAESRLQEFRISPQLASFLLYSLSPFVPNPDILDNAKLLNELSGQYRSLVSRMSRRGLTNNHLPSKNNNNNNNNELFAKRGLRKFLRFLSHRCSELILECQIGSRQVITGTECCRSIFTEVRFTLNGLCFVADDFVLKASNIEFPNQSPGSTSRLSVTLDAKRVERTSLDPRVIPWRSLVPGAVNVAVVNDIAELSNRHIEKDVQVNAGEFVSIQMRKRGVDNSSPFSPIFGGCNPNVERNSELYGNTAHSQASCRADVIQMVAEKSVNCTMISLPRVGPTNLPICGPLEGLALMYVLREQSNLVAFNPDLLEQFDEKLSSECPTQCYFQYFDTKSTPSSLAAITSQYALSSWSSLLSSPSSFSSNSPQDVAVLEVTYRISTSIRVTRYQSGTDQLFHRMGSICGCGLTVFLVAVLAKRCRRKRSGNWFQTRRQSFHSVHV</sequence>
<feature type="compositionally biased region" description="Basic and acidic residues" evidence="1">
    <location>
        <begin position="139"/>
        <end position="157"/>
    </location>
</feature>
<comment type="caution">
    <text evidence="3">The sequence shown here is derived from an EMBL/GenBank/DDBJ whole genome shotgun (WGS) entry which is preliminary data.</text>
</comment>
<keyword evidence="2" id="KW-0472">Membrane</keyword>
<dbReference type="Proteomes" id="UP000318571">
    <property type="component" value="Chromosome 8"/>
</dbReference>
<keyword evidence="2" id="KW-0812">Transmembrane</keyword>
<evidence type="ECO:0000313" key="4">
    <source>
        <dbReference type="Proteomes" id="UP000318571"/>
    </source>
</evidence>
<feature type="transmembrane region" description="Helical" evidence="2">
    <location>
        <begin position="240"/>
        <end position="262"/>
    </location>
</feature>
<dbReference type="GO" id="GO:0005654">
    <property type="term" value="C:nucleoplasm"/>
    <property type="evidence" value="ECO:0007669"/>
    <property type="project" value="TreeGrafter"/>
</dbReference>
<feature type="compositionally biased region" description="Basic and acidic residues" evidence="1">
    <location>
        <begin position="1"/>
        <end position="11"/>
    </location>
</feature>
<keyword evidence="4" id="KW-1185">Reference proteome</keyword>
<name>A0A553N6M1_TIGCA</name>
<evidence type="ECO:0000313" key="3">
    <source>
        <dbReference type="EMBL" id="TRY61050.1"/>
    </source>
</evidence>
<gene>
    <name evidence="3" type="ORF">TCAL_17192</name>
</gene>
<dbReference type="EMBL" id="VCGU01000459">
    <property type="protein sequence ID" value="TRY61050.1"/>
    <property type="molecule type" value="Genomic_DNA"/>
</dbReference>
<feature type="transmembrane region" description="Helical" evidence="2">
    <location>
        <begin position="691"/>
        <end position="712"/>
    </location>
</feature>
<protein>
    <submittedName>
        <fullName evidence="3">Uncharacterized protein</fullName>
    </submittedName>
</protein>
<keyword evidence="2" id="KW-1133">Transmembrane helix</keyword>
<dbReference type="Gene3D" id="2.60.470.10">
    <property type="entry name" value="Acid-sensing ion channels like domains"/>
    <property type="match status" value="1"/>
</dbReference>
<dbReference type="PANTHER" id="PTHR16148:SF14">
    <property type="entry name" value="MYND-TYPE DOMAIN-CONTAINING PROTEIN"/>
    <property type="match status" value="1"/>
</dbReference>
<evidence type="ECO:0000256" key="2">
    <source>
        <dbReference type="SAM" id="Phobius"/>
    </source>
</evidence>
<reference evidence="3 4" key="1">
    <citation type="journal article" date="2018" name="Nat. Ecol. Evol.">
        <title>Genomic signatures of mitonuclear coevolution across populations of Tigriopus californicus.</title>
        <authorList>
            <person name="Barreto F.S."/>
            <person name="Watson E.T."/>
            <person name="Lima T.G."/>
            <person name="Willett C.S."/>
            <person name="Edmands S."/>
            <person name="Li W."/>
            <person name="Burton R.S."/>
        </authorList>
    </citation>
    <scope>NUCLEOTIDE SEQUENCE [LARGE SCALE GENOMIC DNA]</scope>
    <source>
        <strain evidence="3 4">San Diego</strain>
    </source>
</reference>
<evidence type="ECO:0000256" key="1">
    <source>
        <dbReference type="SAM" id="MobiDB-lite"/>
    </source>
</evidence>
<feature type="region of interest" description="Disordered" evidence="1">
    <location>
        <begin position="1"/>
        <end position="24"/>
    </location>
</feature>
<feature type="region of interest" description="Disordered" evidence="1">
    <location>
        <begin position="98"/>
        <end position="121"/>
    </location>
</feature>
<dbReference type="GO" id="GO:0005730">
    <property type="term" value="C:nucleolus"/>
    <property type="evidence" value="ECO:0007669"/>
    <property type="project" value="TreeGrafter"/>
</dbReference>
<dbReference type="PANTHER" id="PTHR16148">
    <property type="entry name" value="NF-KAPPA-B-REPRESSING FACTOR-RELATED"/>
    <property type="match status" value="1"/>
</dbReference>
<organism evidence="3 4">
    <name type="scientific">Tigriopus californicus</name>
    <name type="common">Marine copepod</name>
    <dbReference type="NCBI Taxonomy" id="6832"/>
    <lineage>
        <taxon>Eukaryota</taxon>
        <taxon>Metazoa</taxon>
        <taxon>Ecdysozoa</taxon>
        <taxon>Arthropoda</taxon>
        <taxon>Crustacea</taxon>
        <taxon>Multicrustacea</taxon>
        <taxon>Hexanauplia</taxon>
        <taxon>Copepoda</taxon>
        <taxon>Harpacticoida</taxon>
        <taxon>Harpacticidae</taxon>
        <taxon>Tigriopus</taxon>
    </lineage>
</organism>
<proteinExistence type="predicted"/>